<evidence type="ECO:0000313" key="5">
    <source>
        <dbReference type="EMBL" id="MDG6783786.1"/>
    </source>
</evidence>
<dbReference type="CDD" id="cd07377">
    <property type="entry name" value="WHTH_GntR"/>
    <property type="match status" value="1"/>
</dbReference>
<dbReference type="Pfam" id="PF00392">
    <property type="entry name" value="GntR"/>
    <property type="match status" value="1"/>
</dbReference>
<evidence type="ECO:0000256" key="3">
    <source>
        <dbReference type="ARBA" id="ARBA00023163"/>
    </source>
</evidence>
<dbReference type="PANTHER" id="PTHR43537:SF24">
    <property type="entry name" value="GLUCONATE OPERON TRANSCRIPTIONAL REPRESSOR"/>
    <property type="match status" value="1"/>
</dbReference>
<accession>A0AAW6RJB6</accession>
<dbReference type="InterPro" id="IPR036388">
    <property type="entry name" value="WH-like_DNA-bd_sf"/>
</dbReference>
<evidence type="ECO:0000256" key="2">
    <source>
        <dbReference type="ARBA" id="ARBA00023125"/>
    </source>
</evidence>
<gene>
    <name evidence="5" type="ORF">QBL07_23515</name>
</gene>
<dbReference type="SUPFAM" id="SSF46785">
    <property type="entry name" value="Winged helix' DNA-binding domain"/>
    <property type="match status" value="1"/>
</dbReference>
<dbReference type="SMART" id="SM00895">
    <property type="entry name" value="FCD"/>
    <property type="match status" value="1"/>
</dbReference>
<dbReference type="InterPro" id="IPR011711">
    <property type="entry name" value="GntR_C"/>
</dbReference>
<dbReference type="Pfam" id="PF07729">
    <property type="entry name" value="FCD"/>
    <property type="match status" value="1"/>
</dbReference>
<dbReference type="GO" id="GO:0003700">
    <property type="term" value="F:DNA-binding transcription factor activity"/>
    <property type="evidence" value="ECO:0007669"/>
    <property type="project" value="InterPro"/>
</dbReference>
<dbReference type="SUPFAM" id="SSF48008">
    <property type="entry name" value="GntR ligand-binding domain-like"/>
    <property type="match status" value="1"/>
</dbReference>
<evidence type="ECO:0000259" key="4">
    <source>
        <dbReference type="PROSITE" id="PS50949"/>
    </source>
</evidence>
<dbReference type="InterPro" id="IPR008920">
    <property type="entry name" value="TF_FadR/GntR_C"/>
</dbReference>
<comment type="caution">
    <text evidence="5">The sequence shown here is derived from an EMBL/GenBank/DDBJ whole genome shotgun (WGS) entry which is preliminary data.</text>
</comment>
<dbReference type="InterPro" id="IPR000524">
    <property type="entry name" value="Tscrpt_reg_HTH_GntR"/>
</dbReference>
<proteinExistence type="predicted"/>
<dbReference type="InterPro" id="IPR036390">
    <property type="entry name" value="WH_DNA-bd_sf"/>
</dbReference>
<reference evidence="5" key="1">
    <citation type="submission" date="2023-04" db="EMBL/GenBank/DDBJ databases">
        <title>Characterization and analysis of the complete genome of Gordonia rubripertincta 112, the degrader of aromatic and aliphatic compounds.</title>
        <authorList>
            <person name="Frantsuzova E."/>
            <person name="Bogun A."/>
            <person name="Delegan Y."/>
        </authorList>
    </citation>
    <scope>NUCLEOTIDE SEQUENCE</scope>
    <source>
        <strain evidence="5">112</strain>
    </source>
</reference>
<dbReference type="Gene3D" id="1.10.10.10">
    <property type="entry name" value="Winged helix-like DNA-binding domain superfamily/Winged helix DNA-binding domain"/>
    <property type="match status" value="1"/>
</dbReference>
<dbReference type="GO" id="GO:0003677">
    <property type="term" value="F:DNA binding"/>
    <property type="evidence" value="ECO:0007669"/>
    <property type="project" value="UniProtKB-KW"/>
</dbReference>
<dbReference type="SMART" id="SM00345">
    <property type="entry name" value="HTH_GNTR"/>
    <property type="match status" value="1"/>
</dbReference>
<dbReference type="AlphaFoldDB" id="A0AAW6RJB6"/>
<dbReference type="RefSeq" id="WP_005199842.1">
    <property type="nucleotide sequence ID" value="NZ_CP136136.1"/>
</dbReference>
<keyword evidence="3" id="KW-0804">Transcription</keyword>
<feature type="domain" description="HTH gntR-type" evidence="4">
    <location>
        <begin position="19"/>
        <end position="86"/>
    </location>
</feature>
<name>A0AAW6RJB6_GORRU</name>
<evidence type="ECO:0000256" key="1">
    <source>
        <dbReference type="ARBA" id="ARBA00023015"/>
    </source>
</evidence>
<keyword evidence="2" id="KW-0238">DNA-binding</keyword>
<keyword evidence="1" id="KW-0805">Transcription regulation</keyword>
<dbReference type="PROSITE" id="PS50949">
    <property type="entry name" value="HTH_GNTR"/>
    <property type="match status" value="1"/>
</dbReference>
<dbReference type="EMBL" id="JARUXG010000030">
    <property type="protein sequence ID" value="MDG6783786.1"/>
    <property type="molecule type" value="Genomic_DNA"/>
</dbReference>
<dbReference type="PANTHER" id="PTHR43537">
    <property type="entry name" value="TRANSCRIPTIONAL REGULATOR, GNTR FAMILY"/>
    <property type="match status" value="1"/>
</dbReference>
<dbReference type="Gene3D" id="1.20.120.530">
    <property type="entry name" value="GntR ligand-binding domain-like"/>
    <property type="match status" value="1"/>
</dbReference>
<organism evidence="5">
    <name type="scientific">Gordonia rubripertincta</name>
    <name type="common">Rhodococcus corallinus</name>
    <dbReference type="NCBI Taxonomy" id="36822"/>
    <lineage>
        <taxon>Bacteria</taxon>
        <taxon>Bacillati</taxon>
        <taxon>Actinomycetota</taxon>
        <taxon>Actinomycetes</taxon>
        <taxon>Mycobacteriales</taxon>
        <taxon>Gordoniaceae</taxon>
        <taxon>Gordonia</taxon>
    </lineage>
</organism>
<protein>
    <submittedName>
        <fullName evidence="5">GntR family transcriptional regulator</fullName>
    </submittedName>
</protein>
<sequence length="233" mass="25770">MATARADEEALPLRSLTTVSVPDQVAKEIRRAILSGDLRAGQAFSLRKVSAQLGVSFIPVREALRELEAQGLVVIRPGKSAMVAPLSHDDLHGIYRLRRQIEPELAGRASALLTKQDIAQAEKHLAVFADASLDIDDVYDAHHAFHQQLLKPAATEWDLRILEGLWHAAERYVRLAFAGLDSDPNEPDRRWHTHHALLQATLTGDADTVAVATRQHLDDNEEIALRALDPIAF</sequence>